<feature type="non-terminal residue" evidence="1">
    <location>
        <position position="149"/>
    </location>
</feature>
<comment type="caution">
    <text evidence="1">The sequence shown here is derived from an EMBL/GenBank/DDBJ whole genome shotgun (WGS) entry which is preliminary data.</text>
</comment>
<dbReference type="AlphaFoldDB" id="A0A7C4VC72"/>
<accession>A0A7C4VC72</accession>
<name>A0A7C4VC72_9DEIN</name>
<dbReference type="Proteomes" id="UP000885759">
    <property type="component" value="Unassembled WGS sequence"/>
</dbReference>
<protein>
    <submittedName>
        <fullName evidence="1">Uncharacterized protein</fullName>
    </submittedName>
</protein>
<reference evidence="1" key="1">
    <citation type="journal article" date="2020" name="mSystems">
        <title>Genome- and Community-Level Interaction Insights into Carbon Utilization and Element Cycling Functions of Hydrothermarchaeota in Hydrothermal Sediment.</title>
        <authorList>
            <person name="Zhou Z."/>
            <person name="Liu Y."/>
            <person name="Xu W."/>
            <person name="Pan J."/>
            <person name="Luo Z.H."/>
            <person name="Li M."/>
        </authorList>
    </citation>
    <scope>NUCLEOTIDE SEQUENCE [LARGE SCALE GENOMIC DNA]</scope>
    <source>
        <strain evidence="1">HyVt-570</strain>
    </source>
</reference>
<proteinExistence type="predicted"/>
<gene>
    <name evidence="1" type="ORF">ENK37_01835</name>
</gene>
<evidence type="ECO:0000313" key="1">
    <source>
        <dbReference type="EMBL" id="HGY08783.1"/>
    </source>
</evidence>
<organism evidence="1">
    <name type="scientific">Oceanithermus profundus</name>
    <dbReference type="NCBI Taxonomy" id="187137"/>
    <lineage>
        <taxon>Bacteria</taxon>
        <taxon>Thermotogati</taxon>
        <taxon>Deinococcota</taxon>
        <taxon>Deinococci</taxon>
        <taxon>Thermales</taxon>
        <taxon>Thermaceae</taxon>
        <taxon>Oceanithermus</taxon>
    </lineage>
</organism>
<dbReference type="EMBL" id="DRPZ01000052">
    <property type="protein sequence ID" value="HGY08783.1"/>
    <property type="molecule type" value="Genomic_DNA"/>
</dbReference>
<sequence length="149" mass="17462">MPHLWLWVLVGLVLWQWSYLSQFYHLLTFTIRPRSLEPYDEDAMDAEAHAVLEPYLDYLGEQGFVRLATFRITTPSENAETPVYQLFFHRREDGVYAALETAPYPGALQPAFLRFFTLFQSGHSCHTVNGVRHFIDYELDEAKLCDHYL</sequence>